<dbReference type="Gene3D" id="3.30.420.40">
    <property type="match status" value="2"/>
</dbReference>
<dbReference type="InterPro" id="IPR043129">
    <property type="entry name" value="ATPase_NBD"/>
</dbReference>
<gene>
    <name evidence="2" type="ORF">V1479_17125</name>
</gene>
<proteinExistence type="inferred from homology"/>
<name>A0ABV3WWH2_9HYPH</name>
<dbReference type="SUPFAM" id="SSF53067">
    <property type="entry name" value="Actin-like ATPase domain"/>
    <property type="match status" value="1"/>
</dbReference>
<comment type="similarity">
    <text evidence="1">Belongs to the ROK (NagC/XylR) family.</text>
</comment>
<dbReference type="RefSeq" id="WP_421926413.1">
    <property type="nucleotide sequence ID" value="NZ_CBDDTD010000001.1"/>
</dbReference>
<dbReference type="EMBL" id="JAZHFV010000006">
    <property type="protein sequence ID" value="MEX4009036.1"/>
    <property type="molecule type" value="Genomic_DNA"/>
</dbReference>
<keyword evidence="3" id="KW-1185">Reference proteome</keyword>
<reference evidence="2 3" key="1">
    <citation type="submission" date="2024-01" db="EMBL/GenBank/DDBJ databases">
        <title>New evidence supports the origin of RcGTA from prophage.</title>
        <authorList>
            <person name="Xu Y."/>
            <person name="Liu B."/>
            <person name="Chen F."/>
        </authorList>
    </citation>
    <scope>NUCLEOTIDE SEQUENCE [LARGE SCALE GENOMIC DNA]</scope>
    <source>
        <strain evidence="2 3">CBW1107-2</strain>
    </source>
</reference>
<sequence>MSNNINVLGIELSNSRLSLGVGNLGGTLDYVERMPASPNLDQDEFERLFSASAVALREWVDARGIDLRQAAMSIPGYGREAGNPIFPWDMARLEGFLGKVLPGLPLALTNSVVAQAAFNRYAMPSTYAVEGDHLFLFVGHGVAGVIVNEAEPIDAFSPFEMGHMVIERDGLVCRCGHRGCVEAYTSLRAVSTIIGVPGNEILARGDRFLDALEVDNVAREMLRERQFLLGLALGNALNLHPVPAVVISGWPSLTPESDRSAIFDGLNQSLLGGYDEGRLSLSFIAPSIGNDPKAALSYAAYCFVSGGGLEAASDARAMEETA</sequence>
<dbReference type="InterPro" id="IPR000600">
    <property type="entry name" value="ROK"/>
</dbReference>
<organism evidence="2 3">
    <name type="scientific">Neoaquamicrobium sediminum</name>
    <dbReference type="NCBI Taxonomy" id="1849104"/>
    <lineage>
        <taxon>Bacteria</taxon>
        <taxon>Pseudomonadati</taxon>
        <taxon>Pseudomonadota</taxon>
        <taxon>Alphaproteobacteria</taxon>
        <taxon>Hyphomicrobiales</taxon>
        <taxon>Phyllobacteriaceae</taxon>
        <taxon>Neoaquamicrobium</taxon>
    </lineage>
</organism>
<dbReference type="Pfam" id="PF00480">
    <property type="entry name" value="ROK"/>
    <property type="match status" value="1"/>
</dbReference>
<evidence type="ECO:0000256" key="1">
    <source>
        <dbReference type="ARBA" id="ARBA00006479"/>
    </source>
</evidence>
<accession>A0ABV3WWH2</accession>
<evidence type="ECO:0000313" key="2">
    <source>
        <dbReference type="EMBL" id="MEX4009036.1"/>
    </source>
</evidence>
<dbReference type="Proteomes" id="UP001559025">
    <property type="component" value="Unassembled WGS sequence"/>
</dbReference>
<protein>
    <submittedName>
        <fullName evidence="2">ROK family protein</fullName>
    </submittedName>
</protein>
<evidence type="ECO:0000313" key="3">
    <source>
        <dbReference type="Proteomes" id="UP001559025"/>
    </source>
</evidence>
<dbReference type="PANTHER" id="PTHR18964:SF149">
    <property type="entry name" value="BIFUNCTIONAL UDP-N-ACETYLGLUCOSAMINE 2-EPIMERASE_N-ACETYLMANNOSAMINE KINASE"/>
    <property type="match status" value="1"/>
</dbReference>
<comment type="caution">
    <text evidence="2">The sequence shown here is derived from an EMBL/GenBank/DDBJ whole genome shotgun (WGS) entry which is preliminary data.</text>
</comment>
<dbReference type="PANTHER" id="PTHR18964">
    <property type="entry name" value="ROK (REPRESSOR, ORF, KINASE) FAMILY"/>
    <property type="match status" value="1"/>
</dbReference>